<organism evidence="1 2">
    <name type="scientific">Neophaeococcomyces mojaviensis</name>
    <dbReference type="NCBI Taxonomy" id="3383035"/>
    <lineage>
        <taxon>Eukaryota</taxon>
        <taxon>Fungi</taxon>
        <taxon>Dikarya</taxon>
        <taxon>Ascomycota</taxon>
        <taxon>Pezizomycotina</taxon>
        <taxon>Eurotiomycetes</taxon>
        <taxon>Chaetothyriomycetidae</taxon>
        <taxon>Chaetothyriales</taxon>
        <taxon>Chaetothyriales incertae sedis</taxon>
        <taxon>Neophaeococcomyces</taxon>
    </lineage>
</organism>
<reference evidence="1" key="1">
    <citation type="submission" date="2022-10" db="EMBL/GenBank/DDBJ databases">
        <title>Culturing micro-colonial fungi from biological soil crusts in the Mojave desert and describing Neophaeococcomyces mojavensis, and introducing the new genera and species Taxawa tesnikishii.</title>
        <authorList>
            <person name="Kurbessoian T."/>
            <person name="Stajich J.E."/>
        </authorList>
    </citation>
    <scope>NUCLEOTIDE SEQUENCE</scope>
    <source>
        <strain evidence="1">JES_112</strain>
    </source>
</reference>
<keyword evidence="2" id="KW-1185">Reference proteome</keyword>
<dbReference type="EMBL" id="JAPDRQ010000239">
    <property type="protein sequence ID" value="KAJ9651710.1"/>
    <property type="molecule type" value="Genomic_DNA"/>
</dbReference>
<dbReference type="Proteomes" id="UP001172386">
    <property type="component" value="Unassembled WGS sequence"/>
</dbReference>
<comment type="caution">
    <text evidence="1">The sequence shown here is derived from an EMBL/GenBank/DDBJ whole genome shotgun (WGS) entry which is preliminary data.</text>
</comment>
<evidence type="ECO:0000313" key="2">
    <source>
        <dbReference type="Proteomes" id="UP001172386"/>
    </source>
</evidence>
<protein>
    <submittedName>
        <fullName evidence="1">Uncharacterized protein</fullName>
    </submittedName>
</protein>
<accession>A0ACC2ZVP6</accession>
<evidence type="ECO:0000313" key="1">
    <source>
        <dbReference type="EMBL" id="KAJ9651710.1"/>
    </source>
</evidence>
<name>A0ACC2ZVP6_9EURO</name>
<proteinExistence type="predicted"/>
<gene>
    <name evidence="1" type="ORF">H2198_009022</name>
</gene>
<sequence length="713" mass="80498">MSITPAGGNKISLCLWFNDTAKEAADFYINLFNTSPHASTSPKSSIVNTEYYQEGVPQPCQDFEPGKVFIVVFRLAGHEVMAMNGKLPRWQGVPSVFTNYIAGGPMFEFTPAISMMIDCADQEEIDHFFDKLRDDQADRQLNCGWVKDRFGLSWQVVPRYMKESWNNMSARQVGPSGSNGRPTNYTVYSFDQLIDHFPSSTRYAPHTNQTFSQKYVFDDTYYVPGGPIFFLKRQLAPSVKRFGLESLSVDYRYIGGETDLASRFSNLETGIIQILMNATNGLGIILENRYYGDSYPFDNSTTDNLRFLTTEQTIADNAYFAQNVKLPNVTDGNNLTAMDRPWILYGGSLAGAQTAFSLVQYQGLLWGGIASSAPVHIEIAYPEWYYPIQKFGPSDCITRINNIIDKMDSLVRQNNTQAIQQLKNIFGLGTLSDIRDFAMTIAFPLGGPMNYPTNTWQELNWYPAYDHPDFFDFCDTITDQNAPANITAVDTMLSNYTNGQPWTGLGGYAEYVKNVLVSTCPSEDLIDTTECFSTQNQTYYADTTNSASRSYLYTTCTEQGAYQAAPYDPNTPSLLSRVVDVSYTQQWCTWAFPKGQYNSVPPNGPNVTYYEQYGGFNISAPRLALIDGASDVWNELCYHGRNATPAHDSLRYGENQLLITGAGHHWDSYGILNISAEPDFIREAHEWELRKVHSWLQEWNQTHSSSQRKRDEL</sequence>